<protein>
    <submittedName>
        <fullName evidence="2">cDNA FLJ45552 fis, clone BRTHA2038279</fullName>
    </submittedName>
</protein>
<evidence type="ECO:0000256" key="1">
    <source>
        <dbReference type="SAM" id="MobiDB-lite"/>
    </source>
</evidence>
<evidence type="ECO:0000313" key="2">
    <source>
        <dbReference type="EMBL" id="BAC86989.1"/>
    </source>
</evidence>
<accession>Q6ZSG4</accession>
<organism evidence="2">
    <name type="scientific">Homo sapiens</name>
    <name type="common">Human</name>
    <dbReference type="NCBI Taxonomy" id="9606"/>
    <lineage>
        <taxon>Eukaryota</taxon>
        <taxon>Metazoa</taxon>
        <taxon>Chordata</taxon>
        <taxon>Craniata</taxon>
        <taxon>Vertebrata</taxon>
        <taxon>Euteleostomi</taxon>
        <taxon>Mammalia</taxon>
        <taxon>Eutheria</taxon>
        <taxon>Euarchontoglires</taxon>
        <taxon>Primates</taxon>
        <taxon>Haplorrhini</taxon>
        <taxon>Catarrhini</taxon>
        <taxon>Hominidae</taxon>
        <taxon>Homo</taxon>
    </lineage>
</organism>
<name>Q6ZSG4_HUMAN</name>
<reference evidence="2" key="1">
    <citation type="submission" date="2003-07" db="EMBL/GenBank/DDBJ databases">
        <title>NEDO human cDNA sequencing project.</title>
        <authorList>
            <person name="Ota T."/>
            <person name="Nakagawa S."/>
            <person name="Senoh A."/>
            <person name="Mizuguchi H."/>
            <person name="Inagaki H."/>
            <person name="Sugiyama T."/>
            <person name="Irie R."/>
            <person name="Otsuki T."/>
            <person name="Sato H."/>
            <person name="Wakamatsu A."/>
            <person name="Ishii S."/>
            <person name="Yamamoto J."/>
            <person name="Isono Y."/>
            <person name="Kawai-Hio Y."/>
            <person name="Saito K."/>
            <person name="Nishikawa T."/>
            <person name="Kimura K."/>
            <person name="Yamashita H."/>
            <person name="Matsuo K."/>
            <person name="Nakamura Y."/>
            <person name="Sekine M."/>
            <person name="Kikuchi H."/>
            <person name="Kanda K."/>
            <person name="Wagatsuma M."/>
            <person name="Murakawa K."/>
            <person name="Kanehori K."/>
            <person name="Takahashi-Fujii A."/>
            <person name="Oshima A."/>
            <person name="Sugiyama A."/>
            <person name="Kawakami B."/>
            <person name="Suzuki Y."/>
            <person name="Sugano S."/>
            <person name="Nagahari K."/>
            <person name="Masuho Y."/>
            <person name="Nagai K."/>
            <person name="Isogai T."/>
        </authorList>
    </citation>
    <scope>NUCLEOTIDE SEQUENCE</scope>
    <source>
        <tissue evidence="2">Thalamus</tissue>
    </source>
</reference>
<dbReference type="AlphaFoldDB" id="Q6ZSG4"/>
<dbReference type="EMBL" id="AK127460">
    <property type="protein sequence ID" value="BAC86989.1"/>
    <property type="molecule type" value="mRNA"/>
</dbReference>
<sequence>MREVLTPVRSPQFGAILTTEIERGSPPGQGLGQDIWGCVCPPWKSFQRDHLRGMLPASGGPGTSSPVPFTGIQRSGVYCGASEDRVLGSASIKDDSGCLLRTPAAYLVVHLLGAVEDVDHGAQGSAQVLGRLSLAGPSGAGGGSTHDEMEGLGQGDIAPASDHR</sequence>
<proteinExistence type="evidence at transcript level"/>
<feature type="region of interest" description="Disordered" evidence="1">
    <location>
        <begin position="137"/>
        <end position="164"/>
    </location>
</feature>